<organism evidence="1 2">
    <name type="scientific">Methylomonas fluvii</name>
    <dbReference type="NCBI Taxonomy" id="1854564"/>
    <lineage>
        <taxon>Bacteria</taxon>
        <taxon>Pseudomonadati</taxon>
        <taxon>Pseudomonadota</taxon>
        <taxon>Gammaproteobacteria</taxon>
        <taxon>Methylococcales</taxon>
        <taxon>Methylococcaceae</taxon>
        <taxon>Methylomonas</taxon>
    </lineage>
</organism>
<accession>A0ABR9DJR2</accession>
<name>A0ABR9DJR2_9GAMM</name>
<dbReference type="RefSeq" id="WP_192396037.1">
    <property type="nucleotide sequence ID" value="NZ_CAJHIU010000003.1"/>
</dbReference>
<dbReference type="EMBL" id="JACXST010000003">
    <property type="protein sequence ID" value="MBD9363349.1"/>
    <property type="molecule type" value="Genomic_DNA"/>
</dbReference>
<evidence type="ECO:0000313" key="1">
    <source>
        <dbReference type="EMBL" id="MBD9363349.1"/>
    </source>
</evidence>
<proteinExistence type="predicted"/>
<keyword evidence="2" id="KW-1185">Reference proteome</keyword>
<dbReference type="Proteomes" id="UP000641152">
    <property type="component" value="Unassembled WGS sequence"/>
</dbReference>
<reference evidence="1 2" key="1">
    <citation type="submission" date="2020-09" db="EMBL/GenBank/DDBJ databases">
        <title>Methylomonas albis sp. nov. and Methylomonas fluvii sp. nov.: Two cold-adapted methanotrophs from the River Elbe and an amended description of Methylovulum psychrotolerans strain Eb1.</title>
        <authorList>
            <person name="Bussmann I.K."/>
            <person name="Klings K.-W."/>
            <person name="Warnstedt J."/>
            <person name="Hoppert M."/>
            <person name="Saborowski A."/>
            <person name="Horn F."/>
            <person name="Liebner S."/>
        </authorList>
    </citation>
    <scope>NUCLEOTIDE SEQUENCE [LARGE SCALE GENOMIC DNA]</scope>
    <source>
        <strain evidence="1 2">EbB</strain>
    </source>
</reference>
<sequence>MEIEKFAIELENALNDWRKCPKEEYEAVLVATTNKIACAFNVLGGAYGIANMGTNSFELWRHYPDTKDKDENLFPYLPLDDSILKSPPKESILEKLVSYLNTNDRDSGKKHPLEKLYSNWIHNLFQMQRDKQVINDAAAPVLVPEFYRKIEEEPFTYVNSADIVAKLKAWLDIWRYAAVSTNGLKATSERARDRRNKSAYEKTLDKNLIDIIQQGWKKAGENKDSEFFCLPEYFFFIDNTQNDIQSLCSSVTVKEVFDALERKDNVPIENNYRDNSNNYLIKEILLLHDDALFPVIPYLFLNIMDIRKFGHCVVPILHSPKFPIEYTMPKKPGQITNPEPKISTCGIVFLGTVQESGHIEDDIGLIKLFMQFASAPLADTVYYGNYQKSRLKSQAFRDIFDNITHELSNLQSFLTNDFLVKFSTAIPSGSDQFGRLEQNRNQMVRTENWQLIMAPKIYKSVADKFTLWTGKGWFNRVEISTPMPLIDALYKLTEVIASSHVAKTFSSIDVVESSFKRDIDDLFLKQSEALFKKIQSLILCDSRLYWIPLKSEGSDIGFARLFSASLSNALEKTEDLKSLKFDYDKGNISFLMKNHATEPGKKYDGGTEAVIRYLVQVYGGDIDKVIFDYDSECNNWITAFSMPAEFIKWRQES</sequence>
<evidence type="ECO:0000313" key="2">
    <source>
        <dbReference type="Proteomes" id="UP000641152"/>
    </source>
</evidence>
<gene>
    <name evidence="1" type="ORF">EBB_23285</name>
</gene>
<comment type="caution">
    <text evidence="1">The sequence shown here is derived from an EMBL/GenBank/DDBJ whole genome shotgun (WGS) entry which is preliminary data.</text>
</comment>
<protein>
    <submittedName>
        <fullName evidence="1">Uncharacterized protein</fullName>
    </submittedName>
</protein>